<proteinExistence type="predicted"/>
<dbReference type="EMBL" id="CP020715">
    <property type="protein sequence ID" value="ARJ06520.1"/>
    <property type="molecule type" value="Genomic_DNA"/>
</dbReference>
<evidence type="ECO:0000313" key="2">
    <source>
        <dbReference type="Proteomes" id="UP000192775"/>
    </source>
</evidence>
<name>A0A1X9LWU7_9MICO</name>
<dbReference type="AlphaFoldDB" id="A0A1X9LWU7"/>
<accession>A0A1X9LWU7</accession>
<organism evidence="1 2">
    <name type="scientific">Cnuibacter physcomitrellae</name>
    <dbReference type="NCBI Taxonomy" id="1619308"/>
    <lineage>
        <taxon>Bacteria</taxon>
        <taxon>Bacillati</taxon>
        <taxon>Actinomycetota</taxon>
        <taxon>Actinomycetes</taxon>
        <taxon>Micrococcales</taxon>
        <taxon>Microbacteriaceae</taxon>
        <taxon>Cnuibacter</taxon>
    </lineage>
</organism>
<reference evidence="1 2" key="1">
    <citation type="submission" date="2017-04" db="EMBL/GenBank/DDBJ databases">
        <authorList>
            <person name="Afonso C.L."/>
            <person name="Miller P.J."/>
            <person name="Scott M.A."/>
            <person name="Spackman E."/>
            <person name="Goraichik I."/>
            <person name="Dimitrov K.M."/>
            <person name="Suarez D.L."/>
            <person name="Swayne D.E."/>
        </authorList>
    </citation>
    <scope>NUCLEOTIDE SEQUENCE [LARGE SCALE GENOMIC DNA]</scope>
    <source>
        <strain evidence="2">XA(T)</strain>
    </source>
</reference>
<dbReference type="STRING" id="1619308.B5808_15815"/>
<evidence type="ECO:0000313" key="1">
    <source>
        <dbReference type="EMBL" id="ARJ06520.1"/>
    </source>
</evidence>
<gene>
    <name evidence="1" type="ORF">B5808_15815</name>
</gene>
<dbReference type="KEGG" id="cphy:B5808_15815"/>
<sequence>MNYVHAVRAEITKITSTRIWWVLAIIMVGYVGLVAAGGGLLITAVAREAPLGDVSLPRLVYSFASSIGYVFPVLFGALAVTAEFRHKTLTPAFLVTPRRATVLWAKLTVLVVMGAVFGVLALIAAVGPGALTLSFGDSGTGLDQPETWLMFARILLAMALWAAIGAGLGVLVPSQVAAIVIVLAFTQFVEPILRAATSLADWASAIGRFLPGAASDALVGTSFFSITQSGGGEQLPWWGGALVLLAIAAVATAAGYFTSWRRDVD</sequence>
<dbReference type="Proteomes" id="UP000192775">
    <property type="component" value="Chromosome"/>
</dbReference>
<protein>
    <submittedName>
        <fullName evidence="1">ABC transporter permease</fullName>
    </submittedName>
</protein>
<keyword evidence="2" id="KW-1185">Reference proteome</keyword>
<dbReference type="RefSeq" id="WP_085020658.1">
    <property type="nucleotide sequence ID" value="NZ_BMHD01000001.1"/>
</dbReference>